<dbReference type="Proteomes" id="UP000177263">
    <property type="component" value="Unassembled WGS sequence"/>
</dbReference>
<gene>
    <name evidence="2" type="ORF">A2801_00240</name>
</gene>
<reference evidence="2 3" key="1">
    <citation type="journal article" date="2016" name="Nat. Commun.">
        <title>Thousands of microbial genomes shed light on interconnected biogeochemical processes in an aquifer system.</title>
        <authorList>
            <person name="Anantharaman K."/>
            <person name="Brown C.T."/>
            <person name="Hug L.A."/>
            <person name="Sharon I."/>
            <person name="Castelle C.J."/>
            <person name="Probst A.J."/>
            <person name="Thomas B.C."/>
            <person name="Singh A."/>
            <person name="Wilkins M.J."/>
            <person name="Karaoz U."/>
            <person name="Brodie E.L."/>
            <person name="Williams K.H."/>
            <person name="Hubbard S.S."/>
            <person name="Banfield J.F."/>
        </authorList>
    </citation>
    <scope>NUCLEOTIDE SEQUENCE [LARGE SCALE GENOMIC DNA]</scope>
</reference>
<organism evidence="2 3">
    <name type="scientific">Candidatus Woesebacteria bacterium RIFCSPHIGHO2_01_FULL_41_10</name>
    <dbReference type="NCBI Taxonomy" id="1802500"/>
    <lineage>
        <taxon>Bacteria</taxon>
        <taxon>Candidatus Woeseibacteriota</taxon>
    </lineage>
</organism>
<protein>
    <recommendedName>
        <fullName evidence="4">Phage holin family protein</fullName>
    </recommendedName>
</protein>
<dbReference type="AlphaFoldDB" id="A0A1F7YRD9"/>
<evidence type="ECO:0000313" key="3">
    <source>
        <dbReference type="Proteomes" id="UP000177263"/>
    </source>
</evidence>
<evidence type="ECO:0008006" key="4">
    <source>
        <dbReference type="Google" id="ProtNLM"/>
    </source>
</evidence>
<dbReference type="Pfam" id="PF04020">
    <property type="entry name" value="Phage_holin_4_2"/>
    <property type="match status" value="1"/>
</dbReference>
<dbReference type="STRING" id="1802500.A2801_00240"/>
<accession>A0A1F7YRD9</accession>
<evidence type="ECO:0000256" key="1">
    <source>
        <dbReference type="SAM" id="Phobius"/>
    </source>
</evidence>
<sequence>MKKIIRLFAIEIFALYLTDQIAHGLIFSPRLEGILITGVALTFAVYIIRPLLGVLLLPLTLATLGIFRFLAHAVTLYIVDRVVEQFAVEGFSFAGASVFGREIPSLHYTNPIAYLAFAVVLWVVTAIVRWIMK</sequence>
<keyword evidence="1" id="KW-1133">Transmembrane helix</keyword>
<keyword evidence="1" id="KW-0812">Transmembrane</keyword>
<dbReference type="EMBL" id="MGGM01000009">
    <property type="protein sequence ID" value="OGM29817.1"/>
    <property type="molecule type" value="Genomic_DNA"/>
</dbReference>
<name>A0A1F7YRD9_9BACT</name>
<dbReference type="InterPro" id="IPR007165">
    <property type="entry name" value="Phage_holin_4_2"/>
</dbReference>
<proteinExistence type="predicted"/>
<feature type="transmembrane region" description="Helical" evidence="1">
    <location>
        <begin position="112"/>
        <end position="132"/>
    </location>
</feature>
<keyword evidence="1" id="KW-0472">Membrane</keyword>
<evidence type="ECO:0000313" key="2">
    <source>
        <dbReference type="EMBL" id="OGM29817.1"/>
    </source>
</evidence>
<comment type="caution">
    <text evidence="2">The sequence shown here is derived from an EMBL/GenBank/DDBJ whole genome shotgun (WGS) entry which is preliminary data.</text>
</comment>